<dbReference type="AlphaFoldDB" id="A0A1H7ZC26"/>
<organism evidence="1 2">
    <name type="scientific">Olivibacter domesticus</name>
    <name type="common">Pseudosphingobacterium domesticum</name>
    <dbReference type="NCBI Taxonomy" id="407022"/>
    <lineage>
        <taxon>Bacteria</taxon>
        <taxon>Pseudomonadati</taxon>
        <taxon>Bacteroidota</taxon>
        <taxon>Sphingobacteriia</taxon>
        <taxon>Sphingobacteriales</taxon>
        <taxon>Sphingobacteriaceae</taxon>
        <taxon>Olivibacter</taxon>
    </lineage>
</organism>
<proteinExistence type="predicted"/>
<reference evidence="2" key="1">
    <citation type="submission" date="2016-10" db="EMBL/GenBank/DDBJ databases">
        <authorList>
            <person name="Varghese N."/>
            <person name="Submissions S."/>
        </authorList>
    </citation>
    <scope>NUCLEOTIDE SEQUENCE [LARGE SCALE GENOMIC DNA]</scope>
    <source>
        <strain evidence="2">DSM 18733</strain>
    </source>
</reference>
<dbReference type="EMBL" id="FOAF01000016">
    <property type="protein sequence ID" value="SEM55771.1"/>
    <property type="molecule type" value="Genomic_DNA"/>
</dbReference>
<dbReference type="STRING" id="407022.SAMN05661044_05482"/>
<name>A0A1H7ZC26_OLID1</name>
<evidence type="ECO:0000313" key="1">
    <source>
        <dbReference type="EMBL" id="SEM55771.1"/>
    </source>
</evidence>
<evidence type="ECO:0000313" key="2">
    <source>
        <dbReference type="Proteomes" id="UP000199421"/>
    </source>
</evidence>
<dbReference type="RefSeq" id="WP_093332795.1">
    <property type="nucleotide sequence ID" value="NZ_FOAF01000016.1"/>
</dbReference>
<sequence>MKYTTLYGSILLLANACTSNYTGHIRDLSFQNDSLRVITMIVNERANTIAVLFGNKLALQNKLAQKPRENSELYKLVTWRQQPNTFWYGSNINGTLLCIETVEITSKERQVVPNYTLECFDSPFAEALPIDNVERTTFIMNQQLAVSP</sequence>
<protein>
    <submittedName>
        <fullName evidence="1">Uncharacterized protein</fullName>
    </submittedName>
</protein>
<gene>
    <name evidence="1" type="ORF">SAMN05661044_05482</name>
</gene>
<accession>A0A1H7ZC26</accession>
<keyword evidence="2" id="KW-1185">Reference proteome</keyword>
<dbReference type="Proteomes" id="UP000199421">
    <property type="component" value="Unassembled WGS sequence"/>
</dbReference>
<dbReference type="OrthoDB" id="674757at2"/>